<protein>
    <submittedName>
        <fullName evidence="6">Isoprenylcysteine carboxylmethyltransferase family protein</fullName>
    </submittedName>
</protein>
<feature type="transmembrane region" description="Helical" evidence="5">
    <location>
        <begin position="6"/>
        <end position="24"/>
    </location>
</feature>
<feature type="transmembrane region" description="Helical" evidence="5">
    <location>
        <begin position="80"/>
        <end position="99"/>
    </location>
</feature>
<name>A0ABP8EYP3_9MICO</name>
<keyword evidence="3 5" id="KW-1133">Transmembrane helix</keyword>
<dbReference type="PANTHER" id="PTHR43847:SF1">
    <property type="entry name" value="BLL3993 PROTEIN"/>
    <property type="match status" value="1"/>
</dbReference>
<sequence>MAAGLALGLYGAGLVIMFGFRSWAHRRRTGSSGFRGLSGPSGSCEWWGGVLFAAALALGALSPVLALSGVVGVYAWTPGWLSWVGLLAVIAAIAGVLIAQSGMGASWRIGVDADERTDLVTTGPFAKVRNPIFSAMITALLGMTLMVPSVLTVAALLALVVAVELQVRFVEEPYLVRVHGMAYLSYARTVGRFVPGLGRLKQLGAENRRQ</sequence>
<evidence type="ECO:0000313" key="6">
    <source>
        <dbReference type="EMBL" id="GAA4289098.1"/>
    </source>
</evidence>
<dbReference type="PANTHER" id="PTHR43847">
    <property type="entry name" value="BLL3993 PROTEIN"/>
    <property type="match status" value="1"/>
</dbReference>
<comment type="subcellular location">
    <subcellularLocation>
        <location evidence="1">Endomembrane system</location>
        <topology evidence="1">Multi-pass membrane protein</topology>
    </subcellularLocation>
</comment>
<organism evidence="6 7">
    <name type="scientific">Georgenia daeguensis</name>
    <dbReference type="NCBI Taxonomy" id="908355"/>
    <lineage>
        <taxon>Bacteria</taxon>
        <taxon>Bacillati</taxon>
        <taxon>Actinomycetota</taxon>
        <taxon>Actinomycetes</taxon>
        <taxon>Micrococcales</taxon>
        <taxon>Bogoriellaceae</taxon>
        <taxon>Georgenia</taxon>
    </lineage>
</organism>
<feature type="transmembrane region" description="Helical" evidence="5">
    <location>
        <begin position="137"/>
        <end position="163"/>
    </location>
</feature>
<feature type="transmembrane region" description="Helical" evidence="5">
    <location>
        <begin position="45"/>
        <end position="74"/>
    </location>
</feature>
<dbReference type="Gene3D" id="1.20.120.1630">
    <property type="match status" value="1"/>
</dbReference>
<keyword evidence="4 5" id="KW-0472">Membrane</keyword>
<keyword evidence="7" id="KW-1185">Reference proteome</keyword>
<evidence type="ECO:0000256" key="1">
    <source>
        <dbReference type="ARBA" id="ARBA00004127"/>
    </source>
</evidence>
<dbReference type="InterPro" id="IPR052527">
    <property type="entry name" value="Metal_cation-efflux_comp"/>
</dbReference>
<reference evidence="7" key="1">
    <citation type="journal article" date="2019" name="Int. J. Syst. Evol. Microbiol.">
        <title>The Global Catalogue of Microorganisms (GCM) 10K type strain sequencing project: providing services to taxonomists for standard genome sequencing and annotation.</title>
        <authorList>
            <consortium name="The Broad Institute Genomics Platform"/>
            <consortium name="The Broad Institute Genome Sequencing Center for Infectious Disease"/>
            <person name="Wu L."/>
            <person name="Ma J."/>
        </authorList>
    </citation>
    <scope>NUCLEOTIDE SEQUENCE [LARGE SCALE GENOMIC DNA]</scope>
    <source>
        <strain evidence="7">JCM 17459</strain>
    </source>
</reference>
<accession>A0ABP8EYP3</accession>
<comment type="caution">
    <text evidence="6">The sequence shown here is derived from an EMBL/GenBank/DDBJ whole genome shotgun (WGS) entry which is preliminary data.</text>
</comment>
<evidence type="ECO:0000313" key="7">
    <source>
        <dbReference type="Proteomes" id="UP001499841"/>
    </source>
</evidence>
<keyword evidence="2 5" id="KW-0812">Transmembrane</keyword>
<gene>
    <name evidence="6" type="ORF">GCM10022262_34590</name>
</gene>
<evidence type="ECO:0000256" key="2">
    <source>
        <dbReference type="ARBA" id="ARBA00022692"/>
    </source>
</evidence>
<dbReference type="InterPro" id="IPR007318">
    <property type="entry name" value="Phopholipid_MeTrfase"/>
</dbReference>
<dbReference type="EMBL" id="BAABBA010000022">
    <property type="protein sequence ID" value="GAA4289098.1"/>
    <property type="molecule type" value="Genomic_DNA"/>
</dbReference>
<evidence type="ECO:0000256" key="3">
    <source>
        <dbReference type="ARBA" id="ARBA00022989"/>
    </source>
</evidence>
<proteinExistence type="predicted"/>
<dbReference type="Proteomes" id="UP001499841">
    <property type="component" value="Unassembled WGS sequence"/>
</dbReference>
<evidence type="ECO:0000256" key="4">
    <source>
        <dbReference type="ARBA" id="ARBA00023136"/>
    </source>
</evidence>
<evidence type="ECO:0000256" key="5">
    <source>
        <dbReference type="SAM" id="Phobius"/>
    </source>
</evidence>
<dbReference type="Pfam" id="PF04191">
    <property type="entry name" value="PEMT"/>
    <property type="match status" value="1"/>
</dbReference>